<sequence>MIISASRRTDIPAYYSEWFLKRLKAGYVLIRNPVMSSTVYKIELNPKIVNCIVFWTKDAANILDKLDEITSLGYKYVFQFTITPYGSDIERNIRPKEDIIKTFRRLSDMIGCERIIWRYDPIIFNNLFTPEYHLKNFENMCSQLSGYTKIVNMSLVQSYHNKNFGSEISRQDKERFLRNLKETALSYSIEPRLCCYPEDPQMYGIKRAKCIDKEYLEMICGYKLKLPRDKNQRTLCECCESIDVGIYNTCIHGCTYCYATSNLRETIYNYKNHHPENELLIGSISEEDEVVCKKLASSRDYQIVLF</sequence>
<organism evidence="1 2">
    <name type="scientific">Candidatus Methanomassiliicoccus intestinalis</name>
    <dbReference type="NCBI Taxonomy" id="1406512"/>
    <lineage>
        <taxon>Archaea</taxon>
        <taxon>Methanobacteriati</taxon>
        <taxon>Thermoplasmatota</taxon>
        <taxon>Thermoplasmata</taxon>
        <taxon>Methanomassiliicoccales</taxon>
        <taxon>Methanomassiliicoccaceae</taxon>
        <taxon>Methanomassiliicoccus</taxon>
    </lineage>
</organism>
<evidence type="ECO:0008006" key="3">
    <source>
        <dbReference type="Google" id="ProtNLM"/>
    </source>
</evidence>
<name>A0A8J8PIV8_9ARCH</name>
<dbReference type="Pfam" id="PF08902">
    <property type="entry name" value="DUF1848"/>
    <property type="match status" value="1"/>
</dbReference>
<proteinExistence type="predicted"/>
<accession>A0A8J8PIV8</accession>
<gene>
    <name evidence="1" type="ORF">A3207_01220</name>
</gene>
<dbReference type="EMBL" id="LVVT01000001">
    <property type="protein sequence ID" value="TQS84684.1"/>
    <property type="molecule type" value="Genomic_DNA"/>
</dbReference>
<dbReference type="Proteomes" id="UP000752814">
    <property type="component" value="Unassembled WGS sequence"/>
</dbReference>
<comment type="caution">
    <text evidence="1">The sequence shown here is derived from an EMBL/GenBank/DDBJ whole genome shotgun (WGS) entry which is preliminary data.</text>
</comment>
<protein>
    <recommendedName>
        <fullName evidence="3">DNA repair photolyase</fullName>
    </recommendedName>
</protein>
<dbReference type="GeneID" id="41323298"/>
<dbReference type="InterPro" id="IPR014998">
    <property type="entry name" value="DUF1848"/>
</dbReference>
<dbReference type="AlphaFoldDB" id="A0A8J8PIV8"/>
<reference evidence="1" key="1">
    <citation type="submission" date="2016-03" db="EMBL/GenBank/DDBJ databases">
        <authorList>
            <person name="Borrel G."/>
            <person name="Mccann A."/>
            <person name="O'Toole P.W."/>
        </authorList>
    </citation>
    <scope>NUCLEOTIDE SEQUENCE</scope>
    <source>
        <strain evidence="1">183</strain>
    </source>
</reference>
<evidence type="ECO:0000313" key="1">
    <source>
        <dbReference type="EMBL" id="TQS84684.1"/>
    </source>
</evidence>
<dbReference type="RefSeq" id="WP_020448766.1">
    <property type="nucleotide sequence ID" value="NZ_CAYAYE010000015.1"/>
</dbReference>
<dbReference type="OMA" id="YCYANFS"/>
<evidence type="ECO:0000313" key="2">
    <source>
        <dbReference type="Proteomes" id="UP000752814"/>
    </source>
</evidence>